<reference evidence="1" key="1">
    <citation type="journal article" date="2023" name="Mol. Phylogenet. Evol.">
        <title>Genome-scale phylogeny and comparative genomics of the fungal order Sordariales.</title>
        <authorList>
            <person name="Hensen N."/>
            <person name="Bonometti L."/>
            <person name="Westerberg I."/>
            <person name="Brannstrom I.O."/>
            <person name="Guillou S."/>
            <person name="Cros-Aarteil S."/>
            <person name="Calhoun S."/>
            <person name="Haridas S."/>
            <person name="Kuo A."/>
            <person name="Mondo S."/>
            <person name="Pangilinan J."/>
            <person name="Riley R."/>
            <person name="LaButti K."/>
            <person name="Andreopoulos B."/>
            <person name="Lipzen A."/>
            <person name="Chen C."/>
            <person name="Yan M."/>
            <person name="Daum C."/>
            <person name="Ng V."/>
            <person name="Clum A."/>
            <person name="Steindorff A."/>
            <person name="Ohm R.A."/>
            <person name="Martin F."/>
            <person name="Silar P."/>
            <person name="Natvig D.O."/>
            <person name="Lalanne C."/>
            <person name="Gautier V."/>
            <person name="Ament-Velasquez S.L."/>
            <person name="Kruys A."/>
            <person name="Hutchinson M.I."/>
            <person name="Powell A.J."/>
            <person name="Barry K."/>
            <person name="Miller A.N."/>
            <person name="Grigoriev I.V."/>
            <person name="Debuchy R."/>
            <person name="Gladieux P."/>
            <person name="Hiltunen Thoren M."/>
            <person name="Johannesson H."/>
        </authorList>
    </citation>
    <scope>NUCLEOTIDE SEQUENCE</scope>
    <source>
        <strain evidence="1">CBS 532.94</strain>
    </source>
</reference>
<evidence type="ECO:0000313" key="1">
    <source>
        <dbReference type="EMBL" id="KAK4236341.1"/>
    </source>
</evidence>
<dbReference type="PANTHER" id="PTHR42085">
    <property type="entry name" value="F-BOX DOMAIN-CONTAINING PROTEIN"/>
    <property type="match status" value="1"/>
</dbReference>
<dbReference type="PANTHER" id="PTHR42085:SF6">
    <property type="entry name" value="F-BOX DOMAIN-CONTAINING PROTEIN"/>
    <property type="match status" value="1"/>
</dbReference>
<dbReference type="InterPro" id="IPR038883">
    <property type="entry name" value="AN11006-like"/>
</dbReference>
<evidence type="ECO:0000313" key="2">
    <source>
        <dbReference type="Proteomes" id="UP001303760"/>
    </source>
</evidence>
<reference evidence="1" key="2">
    <citation type="submission" date="2023-05" db="EMBL/GenBank/DDBJ databases">
        <authorList>
            <consortium name="Lawrence Berkeley National Laboratory"/>
            <person name="Steindorff A."/>
            <person name="Hensen N."/>
            <person name="Bonometti L."/>
            <person name="Westerberg I."/>
            <person name="Brannstrom I.O."/>
            <person name="Guillou S."/>
            <person name="Cros-Aarteil S."/>
            <person name="Calhoun S."/>
            <person name="Haridas S."/>
            <person name="Kuo A."/>
            <person name="Mondo S."/>
            <person name="Pangilinan J."/>
            <person name="Riley R."/>
            <person name="Labutti K."/>
            <person name="Andreopoulos B."/>
            <person name="Lipzen A."/>
            <person name="Chen C."/>
            <person name="Yanf M."/>
            <person name="Daum C."/>
            <person name="Ng V."/>
            <person name="Clum A."/>
            <person name="Ohm R."/>
            <person name="Martin F."/>
            <person name="Silar P."/>
            <person name="Natvig D."/>
            <person name="Lalanne C."/>
            <person name="Gautier V."/>
            <person name="Ament-Velasquez S.L."/>
            <person name="Kruys A."/>
            <person name="Hutchinson M.I."/>
            <person name="Powell A.J."/>
            <person name="Barry K."/>
            <person name="Miller A.N."/>
            <person name="Grigoriev I.V."/>
            <person name="Debuchy R."/>
            <person name="Gladieux P."/>
            <person name="Thoren M.H."/>
            <person name="Johannesson H."/>
        </authorList>
    </citation>
    <scope>NUCLEOTIDE SEQUENCE</scope>
    <source>
        <strain evidence="1">CBS 532.94</strain>
    </source>
</reference>
<keyword evidence="2" id="KW-1185">Reference proteome</keyword>
<protein>
    <submittedName>
        <fullName evidence="1">Uncharacterized protein</fullName>
    </submittedName>
</protein>
<sequence length="474" mass="53571">MVVSAFDPPATRNLAGLLRSCRDLYTEAAALLYSTNQFIIHADKASLEPLQALSPTAIASLTSLKIVLNECSCHHPIDSNNYPPLCCCDDVEHEPHANGIRAQCAQYHGSKHRRPLLDPVSSGIDSTSAKLVAQALLTSWYDAAVHLSSHVRPGRLALSLEVTWCRRYRRCYQVCRPPCLASEGRGQPCQPHIHHGCRLSQCLGVDFDPSGGPPPGPGCFCRRRHAAFSFTCNCWAPPTSIFLVCRALYRDAQLVFSRNRFIVHDVQATHRDPETASTEESYPYQRLAASHFLRDVVPANCLAYLRFLELVFPPYWPHSWPVDEHPAIVDWRDTVDWLRGKIDAPALTIRVVFADFLQNPAGRRSGTTKDEGKQIVRGYMHIIQALKPLVKHDGLASLYVQAAFPWAWARNVIRQQDPDDWWSQELAEQEQRLKELLERIPGCEAIVDSRNRPEPRRSAWQTCVFPLWVSPRHL</sequence>
<comment type="caution">
    <text evidence="1">The sequence shown here is derived from an EMBL/GenBank/DDBJ whole genome shotgun (WGS) entry which is preliminary data.</text>
</comment>
<name>A0AAN7H5T0_9PEZI</name>
<proteinExistence type="predicted"/>
<organism evidence="1 2">
    <name type="scientific">Achaetomium macrosporum</name>
    <dbReference type="NCBI Taxonomy" id="79813"/>
    <lineage>
        <taxon>Eukaryota</taxon>
        <taxon>Fungi</taxon>
        <taxon>Dikarya</taxon>
        <taxon>Ascomycota</taxon>
        <taxon>Pezizomycotina</taxon>
        <taxon>Sordariomycetes</taxon>
        <taxon>Sordariomycetidae</taxon>
        <taxon>Sordariales</taxon>
        <taxon>Chaetomiaceae</taxon>
        <taxon>Achaetomium</taxon>
    </lineage>
</organism>
<dbReference type="AlphaFoldDB" id="A0AAN7H5T0"/>
<dbReference type="EMBL" id="MU860198">
    <property type="protein sequence ID" value="KAK4236341.1"/>
    <property type="molecule type" value="Genomic_DNA"/>
</dbReference>
<accession>A0AAN7H5T0</accession>
<dbReference type="Proteomes" id="UP001303760">
    <property type="component" value="Unassembled WGS sequence"/>
</dbReference>
<gene>
    <name evidence="1" type="ORF">C8A03DRAFT_45640</name>
</gene>